<gene>
    <name evidence="1" type="ORF">C494_08372</name>
</gene>
<organism evidence="1 2">
    <name type="scientific">Natronorubrum bangense JCM 10635</name>
    <dbReference type="NCBI Taxonomy" id="1227500"/>
    <lineage>
        <taxon>Archaea</taxon>
        <taxon>Methanobacteriati</taxon>
        <taxon>Methanobacteriota</taxon>
        <taxon>Stenosarchaea group</taxon>
        <taxon>Halobacteria</taxon>
        <taxon>Halobacteriales</taxon>
        <taxon>Natrialbaceae</taxon>
        <taxon>Natronorubrum</taxon>
    </lineage>
</organism>
<evidence type="ECO:0000313" key="1">
    <source>
        <dbReference type="EMBL" id="ELY49264.1"/>
    </source>
</evidence>
<evidence type="ECO:0000313" key="2">
    <source>
        <dbReference type="Proteomes" id="UP000011690"/>
    </source>
</evidence>
<dbReference type="Proteomes" id="UP000011690">
    <property type="component" value="Unassembled WGS sequence"/>
</dbReference>
<comment type="caution">
    <text evidence="1">The sequence shown here is derived from an EMBL/GenBank/DDBJ whole genome shotgun (WGS) entry which is preliminary data.</text>
</comment>
<reference evidence="1 2" key="1">
    <citation type="journal article" date="2014" name="PLoS Genet.">
        <title>Phylogenetically driven sequencing of extremely halophilic archaea reveals strategies for static and dynamic osmo-response.</title>
        <authorList>
            <person name="Becker E.A."/>
            <person name="Seitzer P.M."/>
            <person name="Tritt A."/>
            <person name="Larsen D."/>
            <person name="Krusor M."/>
            <person name="Yao A.I."/>
            <person name="Wu D."/>
            <person name="Madern D."/>
            <person name="Eisen J.A."/>
            <person name="Darling A.E."/>
            <person name="Facciotti M.T."/>
        </authorList>
    </citation>
    <scope>NUCLEOTIDE SEQUENCE [LARGE SCALE GENOMIC DNA]</scope>
    <source>
        <strain evidence="1 2">JCM 10635</strain>
    </source>
</reference>
<dbReference type="EMBL" id="AOHY01000019">
    <property type="protein sequence ID" value="ELY49264.1"/>
    <property type="molecule type" value="Genomic_DNA"/>
</dbReference>
<sequence>MEEAEEFEERLQWMLDTPQFIDELHLDAFYDAVLQPQVKEKESIRVEITDAEAKEISKNLAAGVDVSPGQIAGALRPVVGGSFEVGGRRSISREKRKNQTHTIELEPVHTAQRQLIQLMVDYLTEHSDRIFFVDDVSVQKEWFKHESIQKTPRSIIFFDLPSKEEAESYGIPKTMLFPMAVEFSSGKLVKLYEKLGLPDDKNEWPSYIKEFDPKDATNVIKEVTEEEDGHIESISYRIPLENTTARLCFEPNGQYNNGTFVYNLIRMGYEHGIRLIGAVYMQPDIRVLATYRK</sequence>
<proteinExistence type="predicted"/>
<name>L9WII4_9EURY</name>
<dbReference type="AlphaFoldDB" id="L9WII4"/>
<accession>L9WII4</accession>
<keyword evidence="2" id="KW-1185">Reference proteome</keyword>
<protein>
    <submittedName>
        <fullName evidence="1">Uncharacterized protein</fullName>
    </submittedName>
</protein>